<sequence length="139" mass="14711">MCHHRLLIADHRNRIGARCAAFRATSVLSASALALAFVGTPSSLASHTSPPSGLPLKTGEELAPRASPSHAQLSGVGDAPKPCSNRKTRACRNATGAKRCVKTKINVGFIRRGEQARLPPSHACGLRIEDTLKAVDGRR</sequence>
<feature type="region of interest" description="Disordered" evidence="1">
    <location>
        <begin position="42"/>
        <end position="86"/>
    </location>
</feature>
<keyword evidence="3" id="KW-1185">Reference proteome</keyword>
<name>A0A9Q0DU33_9TELE</name>
<protein>
    <submittedName>
        <fullName evidence="2">Uncharacterized protein</fullName>
    </submittedName>
</protein>
<gene>
    <name evidence="2" type="ORF">NHX12_002262</name>
</gene>
<dbReference type="AlphaFoldDB" id="A0A9Q0DU33"/>
<proteinExistence type="predicted"/>
<evidence type="ECO:0000313" key="2">
    <source>
        <dbReference type="EMBL" id="KAJ3595849.1"/>
    </source>
</evidence>
<comment type="caution">
    <text evidence="2">The sequence shown here is derived from an EMBL/GenBank/DDBJ whole genome shotgun (WGS) entry which is preliminary data.</text>
</comment>
<feature type="compositionally biased region" description="Polar residues" evidence="1">
    <location>
        <begin position="42"/>
        <end position="51"/>
    </location>
</feature>
<evidence type="ECO:0000313" key="3">
    <source>
        <dbReference type="Proteomes" id="UP001148018"/>
    </source>
</evidence>
<organism evidence="2 3">
    <name type="scientific">Muraenolepis orangiensis</name>
    <name type="common">Patagonian moray cod</name>
    <dbReference type="NCBI Taxonomy" id="630683"/>
    <lineage>
        <taxon>Eukaryota</taxon>
        <taxon>Metazoa</taxon>
        <taxon>Chordata</taxon>
        <taxon>Craniata</taxon>
        <taxon>Vertebrata</taxon>
        <taxon>Euteleostomi</taxon>
        <taxon>Actinopterygii</taxon>
        <taxon>Neopterygii</taxon>
        <taxon>Teleostei</taxon>
        <taxon>Neoteleostei</taxon>
        <taxon>Acanthomorphata</taxon>
        <taxon>Zeiogadaria</taxon>
        <taxon>Gadariae</taxon>
        <taxon>Gadiformes</taxon>
        <taxon>Muraenolepidoidei</taxon>
        <taxon>Muraenolepididae</taxon>
        <taxon>Muraenolepis</taxon>
    </lineage>
</organism>
<dbReference type="EMBL" id="JANIIK010000110">
    <property type="protein sequence ID" value="KAJ3595849.1"/>
    <property type="molecule type" value="Genomic_DNA"/>
</dbReference>
<reference evidence="2" key="1">
    <citation type="submission" date="2022-07" db="EMBL/GenBank/DDBJ databases">
        <title>Chromosome-level genome of Muraenolepis orangiensis.</title>
        <authorList>
            <person name="Kim J."/>
        </authorList>
    </citation>
    <scope>NUCLEOTIDE SEQUENCE</scope>
    <source>
        <strain evidence="2">KU_S4_2022</strain>
        <tissue evidence="2">Muscle</tissue>
    </source>
</reference>
<evidence type="ECO:0000256" key="1">
    <source>
        <dbReference type="SAM" id="MobiDB-lite"/>
    </source>
</evidence>
<dbReference type="Proteomes" id="UP001148018">
    <property type="component" value="Unassembled WGS sequence"/>
</dbReference>
<accession>A0A9Q0DU33</accession>